<feature type="domain" description="HTH tetR-type" evidence="3">
    <location>
        <begin position="12"/>
        <end position="72"/>
    </location>
</feature>
<sequence length="211" mass="24225">MRKTTRRHQQGEESRLRILEATLAIAAERGYDGTSIALVTEATGLPASSVYWHFRNKDELLAETLEYSYRRWRETAPTWRDRVGIADPAEEVRDRLQRASRAIVESPEFWRLGLMLGLLNRQHVPAARLRYLEVREETRLAIQQWWEQILPGGDPAARRDVAGRVARFHLSVMDGLYLGVRSDRGWKLDRLVDLIAAGVHAQAVSWLEEAA</sequence>
<dbReference type="AlphaFoldDB" id="A0A3N1CWH9"/>
<dbReference type="PROSITE" id="PS50977">
    <property type="entry name" value="HTH_TETR_2"/>
    <property type="match status" value="1"/>
</dbReference>
<accession>A0A3N1CWH9</accession>
<gene>
    <name evidence="4" type="ORF">EDD29_3170</name>
</gene>
<evidence type="ECO:0000256" key="2">
    <source>
        <dbReference type="PROSITE-ProRule" id="PRU00335"/>
    </source>
</evidence>
<reference evidence="4 5" key="1">
    <citation type="submission" date="2018-11" db="EMBL/GenBank/DDBJ databases">
        <title>Sequencing the genomes of 1000 actinobacteria strains.</title>
        <authorList>
            <person name="Klenk H.-P."/>
        </authorList>
    </citation>
    <scope>NUCLEOTIDE SEQUENCE [LARGE SCALE GENOMIC DNA]</scope>
    <source>
        <strain evidence="4 5">DSM 44254</strain>
    </source>
</reference>
<dbReference type="PANTHER" id="PTHR30055:SF209">
    <property type="entry name" value="POSSIBLE TRANSCRIPTIONAL REGULATORY PROTEIN (PROBABLY TETR-FAMILY)"/>
    <property type="match status" value="1"/>
</dbReference>
<evidence type="ECO:0000259" key="3">
    <source>
        <dbReference type="PROSITE" id="PS50977"/>
    </source>
</evidence>
<keyword evidence="5" id="KW-1185">Reference proteome</keyword>
<dbReference type="RefSeq" id="WP_123665111.1">
    <property type="nucleotide sequence ID" value="NZ_RJKE01000001.1"/>
</dbReference>
<dbReference type="EMBL" id="RJKE01000001">
    <property type="protein sequence ID" value="ROO85624.1"/>
    <property type="molecule type" value="Genomic_DNA"/>
</dbReference>
<dbReference type="OrthoDB" id="4899232at2"/>
<protein>
    <submittedName>
        <fullName evidence="4">TetR family transcriptional regulator</fullName>
    </submittedName>
</protein>
<dbReference type="InterPro" id="IPR009057">
    <property type="entry name" value="Homeodomain-like_sf"/>
</dbReference>
<evidence type="ECO:0000313" key="5">
    <source>
        <dbReference type="Proteomes" id="UP000272400"/>
    </source>
</evidence>
<dbReference type="SUPFAM" id="SSF46689">
    <property type="entry name" value="Homeodomain-like"/>
    <property type="match status" value="1"/>
</dbReference>
<dbReference type="GO" id="GO:0003700">
    <property type="term" value="F:DNA-binding transcription factor activity"/>
    <property type="evidence" value="ECO:0007669"/>
    <property type="project" value="TreeGrafter"/>
</dbReference>
<dbReference type="PRINTS" id="PR00455">
    <property type="entry name" value="HTHTETR"/>
</dbReference>
<dbReference type="Proteomes" id="UP000272400">
    <property type="component" value="Unassembled WGS sequence"/>
</dbReference>
<evidence type="ECO:0000256" key="1">
    <source>
        <dbReference type="ARBA" id="ARBA00023125"/>
    </source>
</evidence>
<dbReference type="Gene3D" id="1.10.357.10">
    <property type="entry name" value="Tetracycline Repressor, domain 2"/>
    <property type="match status" value="1"/>
</dbReference>
<dbReference type="InterPro" id="IPR001647">
    <property type="entry name" value="HTH_TetR"/>
</dbReference>
<dbReference type="PANTHER" id="PTHR30055">
    <property type="entry name" value="HTH-TYPE TRANSCRIPTIONAL REGULATOR RUTR"/>
    <property type="match status" value="1"/>
</dbReference>
<feature type="DNA-binding region" description="H-T-H motif" evidence="2">
    <location>
        <begin position="35"/>
        <end position="54"/>
    </location>
</feature>
<evidence type="ECO:0000313" key="4">
    <source>
        <dbReference type="EMBL" id="ROO85624.1"/>
    </source>
</evidence>
<name>A0A3N1CWH9_9ACTN</name>
<dbReference type="InterPro" id="IPR050109">
    <property type="entry name" value="HTH-type_TetR-like_transc_reg"/>
</dbReference>
<organism evidence="4 5">
    <name type="scientific">Actinocorallia herbida</name>
    <dbReference type="NCBI Taxonomy" id="58109"/>
    <lineage>
        <taxon>Bacteria</taxon>
        <taxon>Bacillati</taxon>
        <taxon>Actinomycetota</taxon>
        <taxon>Actinomycetes</taxon>
        <taxon>Streptosporangiales</taxon>
        <taxon>Thermomonosporaceae</taxon>
        <taxon>Actinocorallia</taxon>
    </lineage>
</organism>
<comment type="caution">
    <text evidence="4">The sequence shown here is derived from an EMBL/GenBank/DDBJ whole genome shotgun (WGS) entry which is preliminary data.</text>
</comment>
<dbReference type="GO" id="GO:0000976">
    <property type="term" value="F:transcription cis-regulatory region binding"/>
    <property type="evidence" value="ECO:0007669"/>
    <property type="project" value="TreeGrafter"/>
</dbReference>
<keyword evidence="1 2" id="KW-0238">DNA-binding</keyword>
<dbReference type="Pfam" id="PF00440">
    <property type="entry name" value="TetR_N"/>
    <property type="match status" value="1"/>
</dbReference>
<proteinExistence type="predicted"/>